<accession>A0ABQ6M629</accession>
<dbReference type="Pfam" id="PF00258">
    <property type="entry name" value="Flavodoxin_1"/>
    <property type="match status" value="1"/>
</dbReference>
<comment type="cofactor">
    <cofactor evidence="1">
        <name>FMN</name>
        <dbReference type="ChEBI" id="CHEBI:58210"/>
    </cofactor>
</comment>
<gene>
    <name evidence="9" type="ORF">TeGR_g14516</name>
</gene>
<feature type="chain" id="PRO_5045945787" description="Flavodoxin-like domain-containing protein" evidence="7">
    <location>
        <begin position="16"/>
        <end position="253"/>
    </location>
</feature>
<organism evidence="9 10">
    <name type="scientific">Tetraparma gracilis</name>
    <dbReference type="NCBI Taxonomy" id="2962635"/>
    <lineage>
        <taxon>Eukaryota</taxon>
        <taxon>Sar</taxon>
        <taxon>Stramenopiles</taxon>
        <taxon>Ochrophyta</taxon>
        <taxon>Bolidophyceae</taxon>
        <taxon>Parmales</taxon>
        <taxon>Triparmaceae</taxon>
        <taxon>Tetraparma</taxon>
    </lineage>
</organism>
<feature type="signal peptide" evidence="7">
    <location>
        <begin position="1"/>
        <end position="15"/>
    </location>
</feature>
<keyword evidence="5" id="KW-0288">FMN</keyword>
<keyword evidence="6" id="KW-0249">Electron transport</keyword>
<dbReference type="InterPro" id="IPR008254">
    <property type="entry name" value="Flavodoxin/NO_synth"/>
</dbReference>
<dbReference type="SUPFAM" id="SSF52218">
    <property type="entry name" value="Flavoproteins"/>
    <property type="match status" value="1"/>
</dbReference>
<evidence type="ECO:0000256" key="1">
    <source>
        <dbReference type="ARBA" id="ARBA00001917"/>
    </source>
</evidence>
<comment type="similarity">
    <text evidence="2">Belongs to the flavodoxin family.</text>
</comment>
<evidence type="ECO:0000256" key="5">
    <source>
        <dbReference type="ARBA" id="ARBA00022643"/>
    </source>
</evidence>
<evidence type="ECO:0000256" key="7">
    <source>
        <dbReference type="SAM" id="SignalP"/>
    </source>
</evidence>
<dbReference type="Gene3D" id="3.40.50.360">
    <property type="match status" value="1"/>
</dbReference>
<reference evidence="9 10" key="1">
    <citation type="journal article" date="2023" name="Commun. Biol.">
        <title>Genome analysis of Parmales, the sister group of diatoms, reveals the evolutionary specialization of diatoms from phago-mixotrophs to photoautotrophs.</title>
        <authorList>
            <person name="Ban H."/>
            <person name="Sato S."/>
            <person name="Yoshikawa S."/>
            <person name="Yamada K."/>
            <person name="Nakamura Y."/>
            <person name="Ichinomiya M."/>
            <person name="Sato N."/>
            <person name="Blanc-Mathieu R."/>
            <person name="Endo H."/>
            <person name="Kuwata A."/>
            <person name="Ogata H."/>
        </authorList>
    </citation>
    <scope>NUCLEOTIDE SEQUENCE [LARGE SCALE GENOMIC DNA]</scope>
</reference>
<keyword evidence="4" id="KW-0285">Flavoprotein</keyword>
<dbReference type="Proteomes" id="UP001165060">
    <property type="component" value="Unassembled WGS sequence"/>
</dbReference>
<evidence type="ECO:0000313" key="9">
    <source>
        <dbReference type="EMBL" id="GMI20263.1"/>
    </source>
</evidence>
<proteinExistence type="inferred from homology"/>
<name>A0ABQ6M629_9STRA</name>
<feature type="domain" description="Flavodoxin-like" evidence="8">
    <location>
        <begin position="36"/>
        <end position="232"/>
    </location>
</feature>
<evidence type="ECO:0000259" key="8">
    <source>
        <dbReference type="PROSITE" id="PS50902"/>
    </source>
</evidence>
<dbReference type="PROSITE" id="PS50902">
    <property type="entry name" value="FLAVODOXIN_LIKE"/>
    <property type="match status" value="1"/>
</dbReference>
<sequence>MKLAALSLVLPCALAFLPPPASFVRPASQTALPARVSVFFGTVTGTTQEAANMIIDELFVQGVDCHPEAVCVDDILGSLAPAFAAHDTIICGAPSYHNMRGVADAEQTGTSWDNVLNHDLLCNNECNLDDDAVKRVLRGKRIACFGSGDQVNYPEDFCNAVGELHSVFSSLGAYMFGSMPLDGYSFSKSAAVKESRANRGGRNMESCGLLLDNESQPDLTYARVKAWVKKLVRDGFFAAPDGEQPPGLASAGA</sequence>
<dbReference type="PANTHER" id="PTHR42809">
    <property type="entry name" value="FLAVODOXIN 2"/>
    <property type="match status" value="1"/>
</dbReference>
<dbReference type="PANTHER" id="PTHR42809:SF1">
    <property type="entry name" value="FLAVODOXIN 1"/>
    <property type="match status" value="1"/>
</dbReference>
<evidence type="ECO:0000256" key="3">
    <source>
        <dbReference type="ARBA" id="ARBA00022448"/>
    </source>
</evidence>
<evidence type="ECO:0000313" key="10">
    <source>
        <dbReference type="Proteomes" id="UP001165060"/>
    </source>
</evidence>
<dbReference type="EMBL" id="BRYB01002478">
    <property type="protein sequence ID" value="GMI20263.1"/>
    <property type="molecule type" value="Genomic_DNA"/>
</dbReference>
<comment type="caution">
    <text evidence="9">The sequence shown here is derived from an EMBL/GenBank/DDBJ whole genome shotgun (WGS) entry which is preliminary data.</text>
</comment>
<keyword evidence="3" id="KW-0813">Transport</keyword>
<evidence type="ECO:0000256" key="2">
    <source>
        <dbReference type="ARBA" id="ARBA00005267"/>
    </source>
</evidence>
<protein>
    <recommendedName>
        <fullName evidence="8">Flavodoxin-like domain-containing protein</fullName>
    </recommendedName>
</protein>
<keyword evidence="7" id="KW-0732">Signal</keyword>
<keyword evidence="10" id="KW-1185">Reference proteome</keyword>
<evidence type="ECO:0000256" key="6">
    <source>
        <dbReference type="ARBA" id="ARBA00022982"/>
    </source>
</evidence>
<dbReference type="InterPro" id="IPR050619">
    <property type="entry name" value="Flavodoxin"/>
</dbReference>
<dbReference type="InterPro" id="IPR029039">
    <property type="entry name" value="Flavoprotein-like_sf"/>
</dbReference>
<evidence type="ECO:0000256" key="4">
    <source>
        <dbReference type="ARBA" id="ARBA00022630"/>
    </source>
</evidence>